<sequence>MTNGVLIRFGIICLLSSKSLLIIMEPFKILVEVFILRISKVYEISVSVFLKYKKVIYKIEQKSKTT</sequence>
<dbReference type="VEuPathDB" id="MicrosporidiaDB:HERIO_2726"/>
<reference evidence="2 3" key="1">
    <citation type="journal article" date="2017" name="Environ. Microbiol.">
        <title>Decay of the glycolytic pathway and adaptation to intranuclear parasitism within Enterocytozoonidae microsporidia.</title>
        <authorList>
            <person name="Wiredu Boakye D."/>
            <person name="Jaroenlak P."/>
            <person name="Prachumwat A."/>
            <person name="Williams T.A."/>
            <person name="Bateman K.S."/>
            <person name="Itsathitphaisarn O."/>
            <person name="Sritunyalucksana K."/>
            <person name="Paszkiewicz K.H."/>
            <person name="Moore K.A."/>
            <person name="Stentiford G.D."/>
            <person name="Williams B.A."/>
        </authorList>
    </citation>
    <scope>NUCLEOTIDE SEQUENCE [LARGE SCALE GENOMIC DNA]</scope>
    <source>
        <strain evidence="2 3">GB1</strain>
    </source>
</reference>
<keyword evidence="1" id="KW-0472">Membrane</keyword>
<keyword evidence="1" id="KW-1133">Transmembrane helix</keyword>
<name>A0A1X0Q8S9_9MICR</name>
<organism evidence="2 3">
    <name type="scientific">Hepatospora eriocheir</name>
    <dbReference type="NCBI Taxonomy" id="1081669"/>
    <lineage>
        <taxon>Eukaryota</taxon>
        <taxon>Fungi</taxon>
        <taxon>Fungi incertae sedis</taxon>
        <taxon>Microsporidia</taxon>
        <taxon>Hepatosporidae</taxon>
        <taxon>Hepatospora</taxon>
    </lineage>
</organism>
<dbReference type="Proteomes" id="UP000192356">
    <property type="component" value="Unassembled WGS sequence"/>
</dbReference>
<feature type="transmembrane region" description="Helical" evidence="1">
    <location>
        <begin position="6"/>
        <end position="24"/>
    </location>
</feature>
<evidence type="ECO:0000256" key="1">
    <source>
        <dbReference type="SAM" id="Phobius"/>
    </source>
</evidence>
<dbReference type="EMBL" id="LVKB01000118">
    <property type="protein sequence ID" value="ORD96190.1"/>
    <property type="molecule type" value="Genomic_DNA"/>
</dbReference>
<accession>A0A1X0Q8S9</accession>
<protein>
    <submittedName>
        <fullName evidence="2">Uncharacterized protein</fullName>
    </submittedName>
</protein>
<keyword evidence="3" id="KW-1185">Reference proteome</keyword>
<gene>
    <name evidence="2" type="ORF">HERIO_2726</name>
</gene>
<keyword evidence="1" id="KW-0812">Transmembrane</keyword>
<evidence type="ECO:0000313" key="3">
    <source>
        <dbReference type="Proteomes" id="UP000192356"/>
    </source>
</evidence>
<dbReference type="AlphaFoldDB" id="A0A1X0Q8S9"/>
<proteinExistence type="predicted"/>
<comment type="caution">
    <text evidence="2">The sequence shown here is derived from an EMBL/GenBank/DDBJ whole genome shotgun (WGS) entry which is preliminary data.</text>
</comment>
<evidence type="ECO:0000313" key="2">
    <source>
        <dbReference type="EMBL" id="ORD96190.1"/>
    </source>
</evidence>